<feature type="region of interest" description="Disordered" evidence="1">
    <location>
        <begin position="62"/>
        <end position="84"/>
    </location>
</feature>
<evidence type="ECO:0000313" key="2">
    <source>
        <dbReference type="EMBL" id="QHT11115.1"/>
    </source>
</evidence>
<sequence>MNFNTDNEDVDNMRETFAIRSSMITNELERMIEKTKRLENILRNELGLPMIIETVIDYVVNPPRQKNSVRDPSIPPPKKRTKYE</sequence>
<evidence type="ECO:0000256" key="1">
    <source>
        <dbReference type="SAM" id="MobiDB-lite"/>
    </source>
</evidence>
<protein>
    <submittedName>
        <fullName evidence="2">Uncharacterized protein</fullName>
    </submittedName>
</protein>
<reference evidence="2" key="1">
    <citation type="journal article" date="2020" name="Nature">
        <title>Giant virus diversity and host interactions through global metagenomics.</title>
        <authorList>
            <person name="Schulz F."/>
            <person name="Roux S."/>
            <person name="Paez-Espino D."/>
            <person name="Jungbluth S."/>
            <person name="Walsh D.A."/>
            <person name="Denef V.J."/>
            <person name="McMahon K.D."/>
            <person name="Konstantinidis K.T."/>
            <person name="Eloe-Fadrosh E.A."/>
            <person name="Kyrpides N.C."/>
            <person name="Woyke T."/>
        </authorList>
    </citation>
    <scope>NUCLEOTIDE SEQUENCE</scope>
    <source>
        <strain evidence="2">GVMAG-M-3300023174-111</strain>
    </source>
</reference>
<dbReference type="AlphaFoldDB" id="A0A6C0D5Y3"/>
<name>A0A6C0D5Y3_9ZZZZ</name>
<proteinExistence type="predicted"/>
<organism evidence="2">
    <name type="scientific">viral metagenome</name>
    <dbReference type="NCBI Taxonomy" id="1070528"/>
    <lineage>
        <taxon>unclassified sequences</taxon>
        <taxon>metagenomes</taxon>
        <taxon>organismal metagenomes</taxon>
    </lineage>
</organism>
<dbReference type="EMBL" id="MN739531">
    <property type="protein sequence ID" value="QHT11115.1"/>
    <property type="molecule type" value="Genomic_DNA"/>
</dbReference>
<accession>A0A6C0D5Y3</accession>